<dbReference type="NCBIfam" id="TIGR02643">
    <property type="entry name" value="T_phosphoryl"/>
    <property type="match status" value="1"/>
</dbReference>
<dbReference type="InterPro" id="IPR000312">
    <property type="entry name" value="Glycosyl_Trfase_fam3"/>
</dbReference>
<evidence type="ECO:0000256" key="5">
    <source>
        <dbReference type="ARBA" id="ARBA00022679"/>
    </source>
</evidence>
<evidence type="ECO:0000313" key="9">
    <source>
        <dbReference type="EMBL" id="WDI30174.1"/>
    </source>
</evidence>
<dbReference type="SUPFAM" id="SSF47648">
    <property type="entry name" value="Nucleoside phosphorylase/phosphoribosyltransferase N-terminal domain"/>
    <property type="match status" value="1"/>
</dbReference>
<reference evidence="9" key="1">
    <citation type="submission" date="2023-02" db="EMBL/GenBank/DDBJ databases">
        <title>Genome sequence of Hyphococcus flavus.</title>
        <authorList>
            <person name="Rong J.-C."/>
            <person name="Zhao Q."/>
            <person name="Yi M."/>
            <person name="Wu J.-Y."/>
        </authorList>
    </citation>
    <scope>NUCLEOTIDE SEQUENCE</scope>
    <source>
        <strain evidence="9">MCCC 1K03223</strain>
    </source>
</reference>
<dbReference type="InterPro" id="IPR036566">
    <property type="entry name" value="PYNP-like_C_sf"/>
</dbReference>
<evidence type="ECO:0000259" key="8">
    <source>
        <dbReference type="SMART" id="SM00941"/>
    </source>
</evidence>
<dbReference type="InterPro" id="IPR035902">
    <property type="entry name" value="Nuc_phospho_transferase"/>
</dbReference>
<dbReference type="EC" id="2.4.2.4" evidence="3 7"/>
<dbReference type="SUPFAM" id="SSF54680">
    <property type="entry name" value="Pyrimidine nucleoside phosphorylase C-terminal domain"/>
    <property type="match status" value="1"/>
</dbReference>
<dbReference type="KEGG" id="hfl:PUV54_09400"/>
<evidence type="ECO:0000256" key="2">
    <source>
        <dbReference type="ARBA" id="ARBA00011738"/>
    </source>
</evidence>
<dbReference type="GO" id="GO:0046104">
    <property type="term" value="P:thymidine metabolic process"/>
    <property type="evidence" value="ECO:0007669"/>
    <property type="project" value="UniProtKB-UniRule"/>
</dbReference>
<dbReference type="Pfam" id="PF00591">
    <property type="entry name" value="Glycos_transf_3"/>
    <property type="match status" value="1"/>
</dbReference>
<sequence>MRIEEIIRKKRDGGELDEAEINRIVSGLSNNTLPNEQAAAFAMAVFFRSMTENEISKLTIAMARSGDVIDWAGENLAGPVVDKHSTGGVGDKVSFALAPIAAACGCYVPMISGRGLGHSGGTLDKIESIPGYRVQPGIDEFKRVVRETGCAIIGQTGELAPADRKLYALRDITATIESVPLITASILSKKIAAGNQALVMDIKTGSGAFMPSLEAANTLAECIVATGNEAKLKTRALVTDMSEPLGKTAGNAVEIDEIVHYLTDKYREERLDTVIKSLCAEMLTSAGVEQNVETALTRIESAITSGRAAEIFAKMVAALGGPADFMEKHETYLPNAKYAAVVMPGKTGFLSEINTRRIGEAIVDLGGGRQRTDDRLDLSVGFTDIAPTGAAVGNERPLAIARAASKDALNKAIAAYSDACVISDTKPEARPLIYNTVA</sequence>
<dbReference type="InterPro" id="IPR018090">
    <property type="entry name" value="Pyrmidine_PPas_bac/euk"/>
</dbReference>
<accession>A0AAE9Z9Y1</accession>
<dbReference type="Pfam" id="PF07831">
    <property type="entry name" value="PYNP_C"/>
    <property type="match status" value="1"/>
</dbReference>
<dbReference type="InterPro" id="IPR036320">
    <property type="entry name" value="Glycosyl_Trfase_fam3_N_dom_sf"/>
</dbReference>
<comment type="catalytic activity">
    <reaction evidence="6 7">
        <text>thymidine + phosphate = 2-deoxy-alpha-D-ribose 1-phosphate + thymine</text>
        <dbReference type="Rhea" id="RHEA:16037"/>
        <dbReference type="ChEBI" id="CHEBI:17748"/>
        <dbReference type="ChEBI" id="CHEBI:17821"/>
        <dbReference type="ChEBI" id="CHEBI:43474"/>
        <dbReference type="ChEBI" id="CHEBI:57259"/>
        <dbReference type="EC" id="2.4.2.4"/>
    </reaction>
</comment>
<evidence type="ECO:0000256" key="1">
    <source>
        <dbReference type="ARBA" id="ARBA00006915"/>
    </source>
</evidence>
<keyword evidence="10" id="KW-1185">Reference proteome</keyword>
<dbReference type="PANTHER" id="PTHR10515">
    <property type="entry name" value="THYMIDINE PHOSPHORYLASE"/>
    <property type="match status" value="1"/>
</dbReference>
<comment type="function">
    <text evidence="7">The enzymes which catalyze the reversible phosphorolysis of pyrimidine nucleosides are involved in the degradation of these compounds and in their utilization as carbon and energy sources, or in the rescue of pyrimidine bases for nucleotide synthesis.</text>
</comment>
<evidence type="ECO:0000256" key="7">
    <source>
        <dbReference type="HAMAP-Rule" id="MF_01628"/>
    </source>
</evidence>
<name>A0AAE9Z9Y1_9PROT</name>
<dbReference type="Gene3D" id="3.90.1170.30">
    <property type="entry name" value="Pyrimidine nucleoside phosphorylase-like, C-terminal domain"/>
    <property type="match status" value="1"/>
</dbReference>
<dbReference type="GO" id="GO:0004645">
    <property type="term" value="F:1,4-alpha-oligoglucan phosphorylase activity"/>
    <property type="evidence" value="ECO:0007669"/>
    <property type="project" value="InterPro"/>
</dbReference>
<dbReference type="NCBIfam" id="NF004490">
    <property type="entry name" value="PRK05820.1"/>
    <property type="match status" value="1"/>
</dbReference>
<dbReference type="HAMAP" id="MF_01628">
    <property type="entry name" value="Thymid_phosp"/>
    <property type="match status" value="1"/>
</dbReference>
<dbReference type="NCBIfam" id="TIGR02644">
    <property type="entry name" value="Y_phosphoryl"/>
    <property type="match status" value="1"/>
</dbReference>
<keyword evidence="5 7" id="KW-0808">Transferase</keyword>
<evidence type="ECO:0000256" key="6">
    <source>
        <dbReference type="ARBA" id="ARBA00048550"/>
    </source>
</evidence>
<dbReference type="SUPFAM" id="SSF52418">
    <property type="entry name" value="Nucleoside phosphorylase/phosphoribosyltransferase catalytic domain"/>
    <property type="match status" value="1"/>
</dbReference>
<dbReference type="AlphaFoldDB" id="A0AAE9Z9Y1"/>
<dbReference type="Gene3D" id="1.20.970.10">
    <property type="entry name" value="Transferase, Pyrimidine Nucleoside Phosphorylase, Chain C"/>
    <property type="match status" value="1"/>
</dbReference>
<dbReference type="FunFam" id="3.40.1030.10:FF:000003">
    <property type="entry name" value="Pyrimidine-nucleoside phosphorylase"/>
    <property type="match status" value="1"/>
</dbReference>
<dbReference type="GO" id="GO:0006206">
    <property type="term" value="P:pyrimidine nucleobase metabolic process"/>
    <property type="evidence" value="ECO:0007669"/>
    <property type="project" value="InterPro"/>
</dbReference>
<dbReference type="InterPro" id="IPR000053">
    <property type="entry name" value="Thymidine/pyrmidine_PPase"/>
</dbReference>
<dbReference type="InterPro" id="IPR013465">
    <property type="entry name" value="Thymidine_Pase"/>
</dbReference>
<dbReference type="Pfam" id="PF02885">
    <property type="entry name" value="Glycos_trans_3N"/>
    <property type="match status" value="1"/>
</dbReference>
<dbReference type="PIRSF" id="PIRSF000478">
    <property type="entry name" value="TP_PyNP"/>
    <property type="match status" value="1"/>
</dbReference>
<proteinExistence type="inferred from homology"/>
<evidence type="ECO:0000256" key="4">
    <source>
        <dbReference type="ARBA" id="ARBA00022676"/>
    </source>
</evidence>
<feature type="domain" description="Pyrimidine nucleoside phosphorylase C-terminal" evidence="8">
    <location>
        <begin position="349"/>
        <end position="423"/>
    </location>
</feature>
<comment type="subunit">
    <text evidence="2 7">Homodimer.</text>
</comment>
<gene>
    <name evidence="7 9" type="primary">deoA</name>
    <name evidence="9" type="ORF">PUV54_09400</name>
</gene>
<dbReference type="InterPro" id="IPR013102">
    <property type="entry name" value="PYNP_C"/>
</dbReference>
<dbReference type="Gene3D" id="3.40.1030.10">
    <property type="entry name" value="Nucleoside phosphorylase/phosphoribosyltransferase catalytic domain"/>
    <property type="match status" value="1"/>
</dbReference>
<comment type="similarity">
    <text evidence="1 7">Belongs to the thymidine/pyrimidine-nucleoside phosphorylase family.</text>
</comment>
<dbReference type="GO" id="GO:0005829">
    <property type="term" value="C:cytosol"/>
    <property type="evidence" value="ECO:0007669"/>
    <property type="project" value="TreeGrafter"/>
</dbReference>
<keyword evidence="4 7" id="KW-0328">Glycosyltransferase</keyword>
<dbReference type="PANTHER" id="PTHR10515:SF0">
    <property type="entry name" value="THYMIDINE PHOSPHORYLASE"/>
    <property type="match status" value="1"/>
</dbReference>
<protein>
    <recommendedName>
        <fullName evidence="3 7">Thymidine phosphorylase</fullName>
        <ecNumber evidence="3 7">2.4.2.4</ecNumber>
    </recommendedName>
    <alternativeName>
        <fullName evidence="7">TdRPase</fullName>
    </alternativeName>
</protein>
<evidence type="ECO:0000313" key="10">
    <source>
        <dbReference type="Proteomes" id="UP001214043"/>
    </source>
</evidence>
<evidence type="ECO:0000256" key="3">
    <source>
        <dbReference type="ARBA" id="ARBA00011892"/>
    </source>
</evidence>
<organism evidence="9 10">
    <name type="scientific">Hyphococcus flavus</name>
    <dbReference type="NCBI Taxonomy" id="1866326"/>
    <lineage>
        <taxon>Bacteria</taxon>
        <taxon>Pseudomonadati</taxon>
        <taxon>Pseudomonadota</taxon>
        <taxon>Alphaproteobacteria</taxon>
        <taxon>Parvularculales</taxon>
        <taxon>Parvularculaceae</taxon>
        <taxon>Hyphococcus</taxon>
    </lineage>
</organism>
<dbReference type="EMBL" id="CP118166">
    <property type="protein sequence ID" value="WDI30174.1"/>
    <property type="molecule type" value="Genomic_DNA"/>
</dbReference>
<dbReference type="GO" id="GO:0009032">
    <property type="term" value="F:thymidine phosphorylase activity"/>
    <property type="evidence" value="ECO:0007669"/>
    <property type="project" value="UniProtKB-UniRule"/>
</dbReference>
<comment type="pathway">
    <text evidence="7">Pyrimidine metabolism; dTMP biosynthesis via salvage pathway; dTMP from thymine: step 1/2.</text>
</comment>
<dbReference type="Proteomes" id="UP001214043">
    <property type="component" value="Chromosome"/>
</dbReference>
<dbReference type="InterPro" id="IPR017459">
    <property type="entry name" value="Glycosyl_Trfase_fam3_N_dom"/>
</dbReference>
<dbReference type="RefSeq" id="WP_274491969.1">
    <property type="nucleotide sequence ID" value="NZ_CP118166.1"/>
</dbReference>
<dbReference type="SMART" id="SM00941">
    <property type="entry name" value="PYNP_C"/>
    <property type="match status" value="1"/>
</dbReference>